<reference evidence="3" key="1">
    <citation type="submission" date="2017-12" db="EMBL/GenBank/DDBJ databases">
        <title>Genome sequencing and analysis.</title>
        <authorList>
            <person name="Huang Y.-T."/>
        </authorList>
    </citation>
    <scope>NUCLEOTIDE SEQUENCE</scope>
    <source>
        <strain evidence="3">VGH116</strain>
    </source>
</reference>
<dbReference type="InterPro" id="IPR004360">
    <property type="entry name" value="Glyas_Fos-R_dOase_dom"/>
</dbReference>
<dbReference type="Pfam" id="PF00903">
    <property type="entry name" value="Glyoxalase"/>
    <property type="match status" value="1"/>
</dbReference>
<dbReference type="InterPro" id="IPR051332">
    <property type="entry name" value="Fosfomycin_Res_Enzymes"/>
</dbReference>
<evidence type="ECO:0000313" key="4">
    <source>
        <dbReference type="EMBL" id="MDS0898397.1"/>
    </source>
</evidence>
<organism evidence="3 5">
    <name type="scientific">Morganella morganii</name>
    <name type="common">Proteus morganii</name>
    <dbReference type="NCBI Taxonomy" id="582"/>
    <lineage>
        <taxon>Bacteria</taxon>
        <taxon>Pseudomonadati</taxon>
        <taxon>Pseudomonadota</taxon>
        <taxon>Gammaproteobacteria</taxon>
        <taxon>Enterobacterales</taxon>
        <taxon>Morganellaceae</taxon>
        <taxon>Morganella</taxon>
    </lineage>
</organism>
<dbReference type="EMBL" id="PKLF01000003">
    <property type="protein sequence ID" value="MBE8611710.1"/>
    <property type="molecule type" value="Genomic_DNA"/>
</dbReference>
<dbReference type="Proteomes" id="UP000650477">
    <property type="component" value="Unassembled WGS sequence"/>
</dbReference>
<evidence type="ECO:0000313" key="3">
    <source>
        <dbReference type="EMBL" id="MBE8611710.1"/>
    </source>
</evidence>
<dbReference type="AlphaFoldDB" id="A0A2I1WSE9"/>
<accession>A0A2I1WSE9</accession>
<protein>
    <submittedName>
        <fullName evidence="3">Glutathione transferase</fullName>
    </submittedName>
    <submittedName>
        <fullName evidence="4">VOC family protein</fullName>
    </submittedName>
</protein>
<dbReference type="GO" id="GO:0016740">
    <property type="term" value="F:transferase activity"/>
    <property type="evidence" value="ECO:0007669"/>
    <property type="project" value="UniProtKB-KW"/>
</dbReference>
<dbReference type="SUPFAM" id="SSF54593">
    <property type="entry name" value="Glyoxalase/Bleomycin resistance protein/Dihydroxybiphenyl dioxygenase"/>
    <property type="match status" value="1"/>
</dbReference>
<gene>
    <name evidence="3" type="ORF">CYG68_04660</name>
    <name evidence="4" type="ORF">OSC06_10480</name>
</gene>
<dbReference type="GO" id="GO:0046872">
    <property type="term" value="F:metal ion binding"/>
    <property type="evidence" value="ECO:0007669"/>
    <property type="project" value="UniProtKB-KW"/>
</dbReference>
<feature type="domain" description="VOC" evidence="2">
    <location>
        <begin position="4"/>
        <end position="116"/>
    </location>
</feature>
<keyword evidence="3" id="KW-0808">Transferase</keyword>
<evidence type="ECO:0000259" key="2">
    <source>
        <dbReference type="PROSITE" id="PS51819"/>
    </source>
</evidence>
<dbReference type="GeneID" id="93361075"/>
<dbReference type="InterPro" id="IPR037523">
    <property type="entry name" value="VOC_core"/>
</dbReference>
<evidence type="ECO:0000256" key="1">
    <source>
        <dbReference type="ARBA" id="ARBA00022723"/>
    </source>
</evidence>
<dbReference type="Proteomes" id="UP001182247">
    <property type="component" value="Unassembled WGS sequence"/>
</dbReference>
<keyword evidence="1" id="KW-0479">Metal-binding</keyword>
<dbReference type="InterPro" id="IPR029068">
    <property type="entry name" value="Glyas_Bleomycin-R_OHBP_Dase"/>
</dbReference>
<sequence>MLTGMNHLTLAVADLDRSLHFYRDILKMTLHTRWKYGAYLTCGELWICLSADPEIIHRPIHQGYTHYAFTLPPEQFPAFRSLLAAHQITLWKRNRSEGDSVYFLDPDGHQLEAHSGGIQQRLDACREAPYEEMIFPAPGQINV</sequence>
<reference evidence="4" key="2">
    <citation type="submission" date="2023-02" db="EMBL/GenBank/DDBJ databases">
        <title>Detection, antimicrobial susceptibility and genomic characterization of NDM-producing species of Morganellaceae, Yersiniaceae, and Enterobacteriaceae other than Klebsiella.</title>
        <authorList>
            <person name="Camargo C.H."/>
            <person name="Sacchi C.T."/>
            <person name="Campos K.R."/>
        </authorList>
    </citation>
    <scope>NUCLEOTIDE SEQUENCE</scope>
    <source>
        <strain evidence="4">1189_21</strain>
    </source>
</reference>
<evidence type="ECO:0000313" key="5">
    <source>
        <dbReference type="Proteomes" id="UP000650477"/>
    </source>
</evidence>
<name>A0A2I1WSE9_MORMO</name>
<dbReference type="PROSITE" id="PS51819">
    <property type="entry name" value="VOC"/>
    <property type="match status" value="1"/>
</dbReference>
<dbReference type="PANTHER" id="PTHR36113">
    <property type="entry name" value="LYASE, PUTATIVE-RELATED-RELATED"/>
    <property type="match status" value="1"/>
</dbReference>
<comment type="caution">
    <text evidence="3">The sequence shown here is derived from an EMBL/GenBank/DDBJ whole genome shotgun (WGS) entry which is preliminary data.</text>
</comment>
<dbReference type="PANTHER" id="PTHR36113:SF6">
    <property type="entry name" value="FOSFOMYCIN RESISTANCE PROTEIN FOSX"/>
    <property type="match status" value="1"/>
</dbReference>
<dbReference type="Gene3D" id="3.10.180.10">
    <property type="entry name" value="2,3-Dihydroxybiphenyl 1,2-Dioxygenase, domain 1"/>
    <property type="match status" value="1"/>
</dbReference>
<dbReference type="RefSeq" id="WP_004238530.1">
    <property type="nucleotide sequence ID" value="NZ_ABGYJJ040000001.1"/>
</dbReference>
<proteinExistence type="predicted"/>
<dbReference type="EMBL" id="JAPKIY010000016">
    <property type="protein sequence ID" value="MDS0898397.1"/>
    <property type="molecule type" value="Genomic_DNA"/>
</dbReference>